<dbReference type="Pfam" id="PF05397">
    <property type="entry name" value="Med15_fungi"/>
    <property type="match status" value="1"/>
</dbReference>
<dbReference type="EMBL" id="LUEZ02000002">
    <property type="protein sequence ID" value="RDB30960.1"/>
    <property type="molecule type" value="Genomic_DNA"/>
</dbReference>
<feature type="compositionally biased region" description="Pro residues" evidence="1">
    <location>
        <begin position="8"/>
        <end position="18"/>
    </location>
</feature>
<feature type="compositionally biased region" description="Polar residues" evidence="1">
    <location>
        <begin position="168"/>
        <end position="183"/>
    </location>
</feature>
<dbReference type="Proteomes" id="UP000076154">
    <property type="component" value="Unassembled WGS sequence"/>
</dbReference>
<dbReference type="GO" id="GO:0016592">
    <property type="term" value="C:mediator complex"/>
    <property type="evidence" value="ECO:0007669"/>
    <property type="project" value="InterPro"/>
</dbReference>
<feature type="compositionally biased region" description="Pro residues" evidence="1">
    <location>
        <begin position="710"/>
        <end position="721"/>
    </location>
</feature>
<feature type="compositionally biased region" description="Pro residues" evidence="1">
    <location>
        <begin position="801"/>
        <end position="812"/>
    </location>
</feature>
<feature type="region of interest" description="Disordered" evidence="1">
    <location>
        <begin position="923"/>
        <end position="1022"/>
    </location>
</feature>
<feature type="domain" description="ARID" evidence="2">
    <location>
        <begin position="262"/>
        <end position="365"/>
    </location>
</feature>
<organism evidence="3 4">
    <name type="scientific">Hypsizygus marmoreus</name>
    <name type="common">White beech mushroom</name>
    <name type="synonym">Agaricus marmoreus</name>
    <dbReference type="NCBI Taxonomy" id="39966"/>
    <lineage>
        <taxon>Eukaryota</taxon>
        <taxon>Fungi</taxon>
        <taxon>Dikarya</taxon>
        <taxon>Basidiomycota</taxon>
        <taxon>Agaricomycotina</taxon>
        <taxon>Agaricomycetes</taxon>
        <taxon>Agaricomycetidae</taxon>
        <taxon>Agaricales</taxon>
        <taxon>Tricholomatineae</taxon>
        <taxon>Lyophyllaceae</taxon>
        <taxon>Hypsizygus</taxon>
    </lineage>
</organism>
<dbReference type="GO" id="GO:0003677">
    <property type="term" value="F:DNA binding"/>
    <property type="evidence" value="ECO:0007669"/>
    <property type="project" value="InterPro"/>
</dbReference>
<keyword evidence="4" id="KW-1185">Reference proteome</keyword>
<dbReference type="CDD" id="cd16100">
    <property type="entry name" value="ARID"/>
    <property type="match status" value="1"/>
</dbReference>
<feature type="compositionally biased region" description="Low complexity" evidence="1">
    <location>
        <begin position="733"/>
        <end position="745"/>
    </location>
</feature>
<feature type="compositionally biased region" description="Basic residues" evidence="1">
    <location>
        <begin position="777"/>
        <end position="795"/>
    </location>
</feature>
<dbReference type="Gene3D" id="1.10.150.60">
    <property type="entry name" value="ARID DNA-binding domain"/>
    <property type="match status" value="1"/>
</dbReference>
<feature type="compositionally biased region" description="Low complexity" evidence="1">
    <location>
        <begin position="836"/>
        <end position="851"/>
    </location>
</feature>
<feature type="compositionally biased region" description="Low complexity" evidence="1">
    <location>
        <begin position="752"/>
        <end position="776"/>
    </location>
</feature>
<dbReference type="InParanoid" id="A0A369KBZ0"/>
<feature type="compositionally biased region" description="Low complexity" evidence="1">
    <location>
        <begin position="234"/>
        <end position="257"/>
    </location>
</feature>
<dbReference type="SMART" id="SM00501">
    <property type="entry name" value="BRIGHT"/>
    <property type="match status" value="1"/>
</dbReference>
<evidence type="ECO:0000256" key="1">
    <source>
        <dbReference type="SAM" id="MobiDB-lite"/>
    </source>
</evidence>
<comment type="caution">
    <text evidence="3">The sequence shown here is derived from an EMBL/GenBank/DDBJ whole genome shotgun (WGS) entry which is preliminary data.</text>
</comment>
<dbReference type="PROSITE" id="PS51011">
    <property type="entry name" value="ARID"/>
    <property type="match status" value="1"/>
</dbReference>
<dbReference type="STRING" id="39966.A0A369KBZ0"/>
<feature type="compositionally biased region" description="Polar residues" evidence="1">
    <location>
        <begin position="211"/>
        <end position="225"/>
    </location>
</feature>
<gene>
    <name evidence="3" type="ORF">Hypma_000130</name>
</gene>
<feature type="region of interest" description="Disordered" evidence="1">
    <location>
        <begin position="385"/>
        <end position="406"/>
    </location>
</feature>
<evidence type="ECO:0000313" key="3">
    <source>
        <dbReference type="EMBL" id="RDB30960.1"/>
    </source>
</evidence>
<dbReference type="InterPro" id="IPR001606">
    <property type="entry name" value="ARID_dom"/>
</dbReference>
<evidence type="ECO:0000259" key="2">
    <source>
        <dbReference type="PROSITE" id="PS51011"/>
    </source>
</evidence>
<dbReference type="SUPFAM" id="SSF46774">
    <property type="entry name" value="ARID-like"/>
    <property type="match status" value="1"/>
</dbReference>
<name>A0A369KBZ0_HYPMA</name>
<reference evidence="3" key="1">
    <citation type="submission" date="2018-04" db="EMBL/GenBank/DDBJ databases">
        <title>Whole genome sequencing of Hypsizygus marmoreus.</title>
        <authorList>
            <person name="Choi I.-G."/>
            <person name="Min B."/>
            <person name="Kim J.-G."/>
            <person name="Kim S."/>
            <person name="Oh Y.-L."/>
            <person name="Kong W.-S."/>
            <person name="Park H."/>
            <person name="Jeong J."/>
            <person name="Song E.-S."/>
        </authorList>
    </citation>
    <scope>NUCLEOTIDE SEQUENCE [LARGE SCALE GENOMIC DNA]</scope>
    <source>
        <strain evidence="3">51987-8</strain>
    </source>
</reference>
<feature type="compositionally biased region" description="Polar residues" evidence="1">
    <location>
        <begin position="131"/>
        <end position="146"/>
    </location>
</feature>
<dbReference type="GO" id="GO:0003712">
    <property type="term" value="F:transcription coregulator activity"/>
    <property type="evidence" value="ECO:0007669"/>
    <property type="project" value="InterPro"/>
</dbReference>
<protein>
    <recommendedName>
        <fullName evidence="2">ARID domain-containing protein</fullName>
    </recommendedName>
</protein>
<dbReference type="SMART" id="SM01014">
    <property type="entry name" value="ARID"/>
    <property type="match status" value="1"/>
</dbReference>
<dbReference type="InterPro" id="IPR008626">
    <property type="entry name" value="Mediator_Med15_fun"/>
</dbReference>
<feature type="compositionally biased region" description="Pro residues" evidence="1">
    <location>
        <begin position="191"/>
        <end position="203"/>
    </location>
</feature>
<feature type="compositionally biased region" description="Low complexity" evidence="1">
    <location>
        <begin position="697"/>
        <end position="709"/>
    </location>
</feature>
<dbReference type="OrthoDB" id="1938591at2759"/>
<feature type="compositionally biased region" description="Low complexity" evidence="1">
    <location>
        <begin position="150"/>
        <end position="167"/>
    </location>
</feature>
<sequence>MADRRPSPAHPGVPPPNPVGGGQPMQQQHSQQPQPPRRVNMTEFNDRANLIRQTIAQQEAALQHFTAQRGNAADPNYMNKIRALAAEIKQKKDYLAKMSAAVQAVTAQNMAQAAAQHQQGSGGAGTGQASWMPQANPPQTFDNAGNVQMPRGPGLNQQQQGQNNIQPSPSHLHTQIQQANHLMSQGIVPPRSGPTPQQQPHPTPGVGGTPNAGSYSNQMSPNMGQQFALPMNNAGGSISSPASIGASGGHPSPSLSGPLPPPLDKATFESTYKNFCASKGVKHEMRLLSVEGRNIDLHALHTQVMQEGGLSKVHGKELWSIIGGRMGFVNFPATDAEPAKSGPGVAQRLAQVYQEYVYPFDQVYLNSVTNSRIKLQAAAVQAQGSASGAGSGSGGPSQPQQAARGMLSPQQMQLVIGYANQSVAELRAQNVQENIIKFVEQNRAHLQRTVMEQGMFRGQLHNQGLRPSEQQPQPQQRGIPSVQGPFPGASAQPGVAAPSAGQRPPFMQQNGGLPMQGNNFMNNRPQQQLGGPGPGPRFTQEQIKSFIEKTVNDFRNHTLPNMRPVDIPVEQRQQFNSLFQQLHQVVTEIHSKLPMYFFVAKSEEWIRKLIAIITTVQQQHSLLSNGGPYIVTFELLKNMMLQVQQSNELANNYLSKAYNRPQQLPQSQQQPHHHQSPPGGMPPSHPPQDMTRPSIPHLPQQQQQQQQPQVPHPPNRPPVNLRPPSIMKKPSVSTPNTSATAAISTPTPPPAYSASTPVASAPTPTQTASSPQAPKSPKGKAPAKPKAPPKSRRASVKNQNPPAPPPPPPEQPQTPASSSGGNTKRQREEEIPAANAFGASPVASGSGAASEPSPPKRIKTEWEGPPSEALKKKTDAVENIKTEEDASAFLEQMTELIKMAAGGEGQESLTTDISETLDMILKGYGTVPDGSEGAHNLSSLGLGESSRTSPPPTKPPADEFVEFFDFSSFDPLEDDDDDGSKAPTPELIPSSSTNPSPESNSEADPHHALLSSTETKTEDFPDLLRLGTLKEIDGGESAYYQPGDWKWDSPMPTLEQPWAIFTS</sequence>
<feature type="region of interest" description="Disordered" evidence="1">
    <location>
        <begin position="116"/>
        <end position="263"/>
    </location>
</feature>
<dbReference type="AlphaFoldDB" id="A0A369KBZ0"/>
<feature type="compositionally biased region" description="Low complexity" evidence="1">
    <location>
        <begin position="989"/>
        <end position="1002"/>
    </location>
</feature>
<proteinExistence type="predicted"/>
<accession>A0A369KBZ0</accession>
<feature type="region of interest" description="Disordered" evidence="1">
    <location>
        <begin position="1"/>
        <end position="40"/>
    </location>
</feature>
<evidence type="ECO:0000313" key="4">
    <source>
        <dbReference type="Proteomes" id="UP000076154"/>
    </source>
</evidence>
<feature type="compositionally biased region" description="Polar residues" evidence="1">
    <location>
        <begin position="507"/>
        <end position="524"/>
    </location>
</feature>
<dbReference type="GO" id="GO:0006357">
    <property type="term" value="P:regulation of transcription by RNA polymerase II"/>
    <property type="evidence" value="ECO:0007669"/>
    <property type="project" value="InterPro"/>
</dbReference>
<dbReference type="InterPro" id="IPR036431">
    <property type="entry name" value="ARID_dom_sf"/>
</dbReference>
<dbReference type="Pfam" id="PF01388">
    <property type="entry name" value="ARID"/>
    <property type="match status" value="1"/>
</dbReference>
<feature type="region of interest" description="Disordered" evidence="1">
    <location>
        <begin position="661"/>
        <end position="877"/>
    </location>
</feature>
<feature type="compositionally biased region" description="Low complexity" evidence="1">
    <location>
        <begin position="661"/>
        <end position="670"/>
    </location>
</feature>
<feature type="region of interest" description="Disordered" evidence="1">
    <location>
        <begin position="463"/>
        <end position="536"/>
    </location>
</feature>